<evidence type="ECO:0000313" key="3">
    <source>
        <dbReference type="Proteomes" id="UP000573327"/>
    </source>
</evidence>
<feature type="region of interest" description="Disordered" evidence="1">
    <location>
        <begin position="318"/>
        <end position="343"/>
    </location>
</feature>
<sequence length="343" mass="35722">MDEQPKFRPAEQVETPLRRAVMEPQAAPLWGGGDDVIPVEHASFERVMPKQGGAEPFFSPVEQVSERVMPKQGGAEPFFSPVEQVSERVMPKQGGAEPFFTPAEQSSERLMPRQMHTMAGEDPFGTVSKAQPTVAGVPAGTVAAMQAGVPAGEGVTAALKTSGDAPVGTIPAMPMRAPAGEGVTAALKTGADPGMVSKQALSASSTSGAAGAGFVAIPEQYRAAAGPVLGVADQLKELYTGLSGYMHGMHGNSPWGNDSSGKGFANGEDGEPGYLDNALDILEALKSLPEVVERIGKNLKGMGDGYDNAEQVSHSGIRQYDPALPPPELRTVTAPSTIRPGRH</sequence>
<comment type="caution">
    <text evidence="2">The sequence shown here is derived from an EMBL/GenBank/DDBJ whole genome shotgun (WGS) entry which is preliminary data.</text>
</comment>
<dbReference type="AlphaFoldDB" id="A0A7W7SH68"/>
<name>A0A7W7SH68_9ACTN</name>
<dbReference type="EMBL" id="JACHJR010000001">
    <property type="protein sequence ID" value="MBB4950017.1"/>
    <property type="molecule type" value="Genomic_DNA"/>
</dbReference>
<gene>
    <name evidence="2" type="ORF">F4556_005552</name>
</gene>
<dbReference type="Proteomes" id="UP000573327">
    <property type="component" value="Unassembled WGS sequence"/>
</dbReference>
<proteinExistence type="predicted"/>
<evidence type="ECO:0000313" key="2">
    <source>
        <dbReference type="EMBL" id="MBB4950017.1"/>
    </source>
</evidence>
<keyword evidence="3" id="KW-1185">Reference proteome</keyword>
<reference evidence="2 3" key="1">
    <citation type="submission" date="2020-08" db="EMBL/GenBank/DDBJ databases">
        <title>Sequencing the genomes of 1000 actinobacteria strains.</title>
        <authorList>
            <person name="Klenk H.-P."/>
        </authorList>
    </citation>
    <scope>NUCLEOTIDE SEQUENCE [LARGE SCALE GENOMIC DNA]</scope>
    <source>
        <strain evidence="2 3">DSM 44786</strain>
    </source>
</reference>
<evidence type="ECO:0000256" key="1">
    <source>
        <dbReference type="SAM" id="MobiDB-lite"/>
    </source>
</evidence>
<dbReference type="RefSeq" id="WP_184920788.1">
    <property type="nucleotide sequence ID" value="NZ_JACHJR010000001.1"/>
</dbReference>
<accession>A0A7W7SH68</accession>
<organism evidence="2 3">
    <name type="scientific">Kitasatospora gansuensis</name>
    <dbReference type="NCBI Taxonomy" id="258050"/>
    <lineage>
        <taxon>Bacteria</taxon>
        <taxon>Bacillati</taxon>
        <taxon>Actinomycetota</taxon>
        <taxon>Actinomycetes</taxon>
        <taxon>Kitasatosporales</taxon>
        <taxon>Streptomycetaceae</taxon>
        <taxon>Kitasatospora</taxon>
    </lineage>
</organism>
<protein>
    <submittedName>
        <fullName evidence="2">Uncharacterized protein</fullName>
    </submittedName>
</protein>